<dbReference type="OrthoDB" id="308440at2759"/>
<dbReference type="EMBL" id="JAKUCV010007286">
    <property type="protein sequence ID" value="KAJ4824042.1"/>
    <property type="molecule type" value="Genomic_DNA"/>
</dbReference>
<name>A0A9Q0J0Y5_9ROSI</name>
<proteinExistence type="predicted"/>
<feature type="signal peptide" evidence="1">
    <location>
        <begin position="1"/>
        <end position="20"/>
    </location>
</feature>
<evidence type="ECO:0000313" key="2">
    <source>
        <dbReference type="EMBL" id="KAJ4824042.1"/>
    </source>
</evidence>
<dbReference type="PANTHER" id="PTHR34454:SF3">
    <property type="entry name" value="PEPTIDASE I, PUTATIVE-RELATED"/>
    <property type="match status" value="1"/>
</dbReference>
<evidence type="ECO:0000256" key="1">
    <source>
        <dbReference type="SAM" id="SignalP"/>
    </source>
</evidence>
<comment type="caution">
    <text evidence="2">The sequence shown here is derived from an EMBL/GenBank/DDBJ whole genome shotgun (WGS) entry which is preliminary data.</text>
</comment>
<dbReference type="AlphaFoldDB" id="A0A9Q0J0Y5"/>
<protein>
    <submittedName>
        <fullName evidence="2">Uncharacterized protein</fullName>
    </submittedName>
</protein>
<feature type="chain" id="PRO_5040507491" evidence="1">
    <location>
        <begin position="21"/>
        <end position="394"/>
    </location>
</feature>
<gene>
    <name evidence="2" type="ORF">Tsubulata_007440</name>
</gene>
<dbReference type="Proteomes" id="UP001141552">
    <property type="component" value="Unassembled WGS sequence"/>
</dbReference>
<sequence>MCRLLSFNLFLFLIFSQSLGLILAFAPPPPHKSNNNSNTTQILQDVLKEIAGKEKWDLEGIGISKQEVTRVRFGVSRKPEFRLRFGKTQLLFKSPYVVDSWNKLNKSGNDEFGDFLSKAASFALLDTFRLEGPFDLRVNGFHHLSLLLPMNASHSGLKRVLVGEGITVEVRRARELYLYDTLDMRNISVSAIRKTGFCPFWDSMCRVFHPLHIIGSASLVAYKNKNPDAEIKTHFLSADAVELLPDKCYGGKVCNIRARPVHSLSFRIARLEKFLRNFVDERMPQKALLSSVRANLKASTIVRFQLEVEKYVSNNETRPELWEEWRTRPTLERVWFDVMAKVDGQKLKPLTMKKVRPFIAMDSVSWSTLTSNISFTKLSSILAPPEPLTLDVRW</sequence>
<accession>A0A9Q0J0Y5</accession>
<dbReference type="InterPro" id="IPR053283">
    <property type="entry name" value="TUNICAMYCIN_INDUCED_1"/>
</dbReference>
<keyword evidence="3" id="KW-1185">Reference proteome</keyword>
<evidence type="ECO:0000313" key="3">
    <source>
        <dbReference type="Proteomes" id="UP001141552"/>
    </source>
</evidence>
<reference evidence="2" key="1">
    <citation type="submission" date="2022-02" db="EMBL/GenBank/DDBJ databases">
        <authorList>
            <person name="Henning P.M."/>
            <person name="McCubbin A.G."/>
            <person name="Shore J.S."/>
        </authorList>
    </citation>
    <scope>NUCLEOTIDE SEQUENCE</scope>
    <source>
        <strain evidence="2">F60SS</strain>
        <tissue evidence="2">Leaves</tissue>
    </source>
</reference>
<dbReference type="PANTHER" id="PTHR34454">
    <property type="entry name" value="TUNICAMYCIN INDUCED PROTEIN"/>
    <property type="match status" value="1"/>
</dbReference>
<reference evidence="2" key="2">
    <citation type="journal article" date="2023" name="Plants (Basel)">
        <title>Annotation of the Turnera subulata (Passifloraceae) Draft Genome Reveals the S-Locus Evolved after the Divergence of Turneroideae from Passifloroideae in a Stepwise Manner.</title>
        <authorList>
            <person name="Henning P.M."/>
            <person name="Roalson E.H."/>
            <person name="Mir W."/>
            <person name="McCubbin A.G."/>
            <person name="Shore J.S."/>
        </authorList>
    </citation>
    <scope>NUCLEOTIDE SEQUENCE</scope>
    <source>
        <strain evidence="2">F60SS</strain>
    </source>
</reference>
<keyword evidence="1" id="KW-0732">Signal</keyword>
<organism evidence="2 3">
    <name type="scientific">Turnera subulata</name>
    <dbReference type="NCBI Taxonomy" id="218843"/>
    <lineage>
        <taxon>Eukaryota</taxon>
        <taxon>Viridiplantae</taxon>
        <taxon>Streptophyta</taxon>
        <taxon>Embryophyta</taxon>
        <taxon>Tracheophyta</taxon>
        <taxon>Spermatophyta</taxon>
        <taxon>Magnoliopsida</taxon>
        <taxon>eudicotyledons</taxon>
        <taxon>Gunneridae</taxon>
        <taxon>Pentapetalae</taxon>
        <taxon>rosids</taxon>
        <taxon>fabids</taxon>
        <taxon>Malpighiales</taxon>
        <taxon>Passifloraceae</taxon>
        <taxon>Turnera</taxon>
    </lineage>
</organism>